<accession>A0A976BJD7</accession>
<evidence type="ECO:0000259" key="2">
    <source>
        <dbReference type="Pfam" id="PF13474"/>
    </source>
</evidence>
<dbReference type="Gene3D" id="3.10.450.50">
    <property type="match status" value="1"/>
</dbReference>
<dbReference type="AlphaFoldDB" id="A0A976BJD7"/>
<protein>
    <recommendedName>
        <fullName evidence="2">SnoaL-like domain-containing protein</fullName>
    </recommendedName>
</protein>
<evidence type="ECO:0000256" key="1">
    <source>
        <dbReference type="SAM" id="MobiDB-lite"/>
    </source>
</evidence>
<feature type="domain" description="SnoaL-like" evidence="2">
    <location>
        <begin position="38"/>
        <end position="151"/>
    </location>
</feature>
<name>A0A976BJD7_9BURK</name>
<dbReference type="InterPro" id="IPR037401">
    <property type="entry name" value="SnoaL-like"/>
</dbReference>
<feature type="region of interest" description="Disordered" evidence="1">
    <location>
        <begin position="1"/>
        <end position="28"/>
    </location>
</feature>
<proteinExistence type="predicted"/>
<gene>
    <name evidence="3" type="ORF">CO2235_MP60080</name>
</gene>
<evidence type="ECO:0000313" key="4">
    <source>
        <dbReference type="Proteomes" id="UP000256862"/>
    </source>
</evidence>
<sequence>MARNARAAPGNDMATMTEHHATSTNASRVHAALQDVERRWNAAALTWNADALTALYAPEALFFGGRPGHAVGHAAILGYFASYAGTLRSASMSLVDQTLVELGADTLLAQGHANFRFVLADGRETASALRTTWVLVRRLGVWQILQHHFSPTPEAPPIQ</sequence>
<comment type="caution">
    <text evidence="3">The sequence shown here is derived from an EMBL/GenBank/DDBJ whole genome shotgun (WGS) entry which is preliminary data.</text>
</comment>
<dbReference type="SUPFAM" id="SSF54427">
    <property type="entry name" value="NTF2-like"/>
    <property type="match status" value="1"/>
</dbReference>
<dbReference type="Pfam" id="PF13474">
    <property type="entry name" value="SnoaL_3"/>
    <property type="match status" value="1"/>
</dbReference>
<evidence type="ECO:0000313" key="3">
    <source>
        <dbReference type="EMBL" id="SPC21743.1"/>
    </source>
</evidence>
<geneLocation type="plasmid" evidence="4">
    <name>co2235_mp</name>
</geneLocation>
<dbReference type="InterPro" id="IPR032710">
    <property type="entry name" value="NTF2-like_dom_sf"/>
</dbReference>
<dbReference type="Proteomes" id="UP000256862">
    <property type="component" value="Plasmid CO2235_mp"/>
</dbReference>
<dbReference type="EMBL" id="OGUS01000141">
    <property type="protein sequence ID" value="SPC21743.1"/>
    <property type="molecule type" value="Genomic_DNA"/>
</dbReference>
<reference evidence="3 4" key="1">
    <citation type="submission" date="2018-01" db="EMBL/GenBank/DDBJ databases">
        <authorList>
            <person name="Clerissi C."/>
        </authorList>
    </citation>
    <scope>NUCLEOTIDE SEQUENCE [LARGE SCALE GENOMIC DNA]</scope>
    <source>
        <strain evidence="3">Cupriavidus oxalaticus LMG 2235</strain>
        <plasmid evidence="4">co2235_mp</plasmid>
    </source>
</reference>
<organism evidence="3 4">
    <name type="scientific">Cupriavidus oxalaticus</name>
    <dbReference type="NCBI Taxonomy" id="96344"/>
    <lineage>
        <taxon>Bacteria</taxon>
        <taxon>Pseudomonadati</taxon>
        <taxon>Pseudomonadota</taxon>
        <taxon>Betaproteobacteria</taxon>
        <taxon>Burkholderiales</taxon>
        <taxon>Burkholderiaceae</taxon>
        <taxon>Cupriavidus</taxon>
    </lineage>
</organism>